<organism evidence="1 2">
    <name type="scientific">Polaribacter ponticola</name>
    <dbReference type="NCBI Taxonomy" id="2978475"/>
    <lineage>
        <taxon>Bacteria</taxon>
        <taxon>Pseudomonadati</taxon>
        <taxon>Bacteroidota</taxon>
        <taxon>Flavobacteriia</taxon>
        <taxon>Flavobacteriales</taxon>
        <taxon>Flavobacteriaceae</taxon>
    </lineage>
</organism>
<evidence type="ECO:0000313" key="1">
    <source>
        <dbReference type="EMBL" id="MDD7915907.1"/>
    </source>
</evidence>
<dbReference type="Proteomes" id="UP001151478">
    <property type="component" value="Unassembled WGS sequence"/>
</dbReference>
<evidence type="ECO:0000313" key="2">
    <source>
        <dbReference type="Proteomes" id="UP001151478"/>
    </source>
</evidence>
<sequence length="205" mass="23637">MMKNLILTFILILFTVTTVMSQNISTATKNKVRVKFIAAEKLYSEKSYDDALSKINEIEGLLGSIILPTALNLKIKVLVGLEKYVDAEKELNILQNKELDEAIINDMAVYEEIISSKIKEVYKEKQRAITKQKAKEKEENRLKKQKEIFKKERLKAKGKYIDGLGKVVYHNNKYGVINEFGDEIIPFEYDKLVFEVDGKKLDPKK</sequence>
<protein>
    <submittedName>
        <fullName evidence="1">Uncharacterized protein</fullName>
    </submittedName>
</protein>
<reference evidence="1" key="1">
    <citation type="submission" date="2023-02" db="EMBL/GenBank/DDBJ databases">
        <title>Polaribacter ponticola sp. nov., isolated from seawater.</title>
        <authorList>
            <person name="Baek J.H."/>
            <person name="Kim J.M."/>
            <person name="Choi D.G."/>
            <person name="Jeon C.O."/>
        </authorList>
    </citation>
    <scope>NUCLEOTIDE SEQUENCE</scope>
    <source>
        <strain evidence="1">MSW5</strain>
    </source>
</reference>
<accession>A0ABT5SCQ1</accession>
<proteinExistence type="predicted"/>
<name>A0ABT5SCQ1_9FLAO</name>
<dbReference type="EMBL" id="JAOSLC020000004">
    <property type="protein sequence ID" value="MDD7915907.1"/>
    <property type="molecule type" value="Genomic_DNA"/>
</dbReference>
<keyword evidence="2" id="KW-1185">Reference proteome</keyword>
<dbReference type="RefSeq" id="WP_274270603.1">
    <property type="nucleotide sequence ID" value="NZ_JAOSLC020000004.1"/>
</dbReference>
<gene>
    <name evidence="1" type="ORF">N5A56_016405</name>
</gene>
<comment type="caution">
    <text evidence="1">The sequence shown here is derived from an EMBL/GenBank/DDBJ whole genome shotgun (WGS) entry which is preliminary data.</text>
</comment>